<reference evidence="2 3" key="1">
    <citation type="submission" date="2015-12" db="EMBL/GenBank/DDBJ databases">
        <title>Draft genome sequence of Mesorhizobium sp. UFLA 01-765, a multitolerant efficient symbiont and plant-growth promoting strain isolated from Zn-mining soil using Leucaena leucocephala as a trap plant.</title>
        <authorList>
            <person name="Rangel W.M."/>
            <person name="Thijs S."/>
            <person name="Longatti S.M."/>
            <person name="Moreira F.M."/>
            <person name="Weyens N."/>
            <person name="Vangronsveld J."/>
            <person name="Van Hamme J.D."/>
            <person name="Bottos E.M."/>
            <person name="Rineau F."/>
        </authorList>
    </citation>
    <scope>NUCLEOTIDE SEQUENCE [LARGE SCALE GENOMIC DNA]</scope>
    <source>
        <strain evidence="2 3">UFLA 01-765</strain>
    </source>
</reference>
<dbReference type="GO" id="GO:0008703">
    <property type="term" value="F:5-amino-6-(5-phosphoribosylamino)uracil reductase activity"/>
    <property type="evidence" value="ECO:0007669"/>
    <property type="project" value="InterPro"/>
</dbReference>
<dbReference type="Proteomes" id="UP000053176">
    <property type="component" value="Unassembled WGS sequence"/>
</dbReference>
<dbReference type="InterPro" id="IPR002734">
    <property type="entry name" value="RibDG_C"/>
</dbReference>
<dbReference type="EMBL" id="LPWA01000068">
    <property type="protein sequence ID" value="KUM27758.1"/>
    <property type="molecule type" value="Genomic_DNA"/>
</dbReference>
<evidence type="ECO:0000313" key="3">
    <source>
        <dbReference type="Proteomes" id="UP000053176"/>
    </source>
</evidence>
<accession>A0A117N4N3</accession>
<feature type="domain" description="Bacterial bifunctional deaminase-reductase C-terminal" evidence="1">
    <location>
        <begin position="11"/>
        <end position="184"/>
    </location>
</feature>
<dbReference type="InterPro" id="IPR024072">
    <property type="entry name" value="DHFR-like_dom_sf"/>
</dbReference>
<dbReference type="PANTHER" id="PTHR38011">
    <property type="entry name" value="DIHYDROFOLATE REDUCTASE FAMILY PROTEIN (AFU_ORTHOLOGUE AFUA_8G06820)"/>
    <property type="match status" value="1"/>
</dbReference>
<dbReference type="PANTHER" id="PTHR38011:SF2">
    <property type="entry name" value="BIFUNCTIONAL DEAMINASE-REDUCTASE DOMAIN PROTEIN"/>
    <property type="match status" value="1"/>
</dbReference>
<gene>
    <name evidence="2" type="ORF">AU467_15325</name>
</gene>
<dbReference type="GO" id="GO:0009231">
    <property type="term" value="P:riboflavin biosynthetic process"/>
    <property type="evidence" value="ECO:0007669"/>
    <property type="project" value="InterPro"/>
</dbReference>
<proteinExistence type="predicted"/>
<dbReference type="AlphaFoldDB" id="A0A117N4N3"/>
<protein>
    <recommendedName>
        <fullName evidence="1">Bacterial bifunctional deaminase-reductase C-terminal domain-containing protein</fullName>
    </recommendedName>
</protein>
<evidence type="ECO:0000313" key="2">
    <source>
        <dbReference type="EMBL" id="KUM27758.1"/>
    </source>
</evidence>
<dbReference type="Gene3D" id="3.40.430.10">
    <property type="entry name" value="Dihydrofolate Reductase, subunit A"/>
    <property type="match status" value="1"/>
</dbReference>
<dbReference type="SUPFAM" id="SSF53597">
    <property type="entry name" value="Dihydrofolate reductase-like"/>
    <property type="match status" value="1"/>
</dbReference>
<dbReference type="InterPro" id="IPR050765">
    <property type="entry name" value="Riboflavin_Biosynth_HTPR"/>
</dbReference>
<sequence>MARIVAIEHLTLDGVYQAPARADEDTRNGFAHGGWGNPGSDPKMQEVIGHAMAGGWSLLAGRTTYEDLHEGWVVRQPANPMTKALTDVRKFVVSHDQDYVLRWKNSTLLAGEAAIRQLKQAHEKSLVMFGSGKLLRALMRHGLVDELVLMVHPLVLGEGFRLFEAGQAPSTLKLLSQVATETGVAILTYAFDKKAARPE</sequence>
<dbReference type="Pfam" id="PF01872">
    <property type="entry name" value="RibD_C"/>
    <property type="match status" value="1"/>
</dbReference>
<evidence type="ECO:0000259" key="1">
    <source>
        <dbReference type="Pfam" id="PF01872"/>
    </source>
</evidence>
<organism evidence="2 3">
    <name type="scientific">Rhizobium loti</name>
    <name type="common">Mesorhizobium loti</name>
    <dbReference type="NCBI Taxonomy" id="381"/>
    <lineage>
        <taxon>Bacteria</taxon>
        <taxon>Pseudomonadati</taxon>
        <taxon>Pseudomonadota</taxon>
        <taxon>Alphaproteobacteria</taxon>
        <taxon>Hyphomicrobiales</taxon>
        <taxon>Phyllobacteriaceae</taxon>
        <taxon>Mesorhizobium</taxon>
    </lineage>
</organism>
<name>A0A117N4N3_RHILI</name>
<comment type="caution">
    <text evidence="2">The sequence shown here is derived from an EMBL/GenBank/DDBJ whole genome shotgun (WGS) entry which is preliminary data.</text>
</comment>
<dbReference type="OrthoDB" id="7342392at2"/>